<dbReference type="PANTHER" id="PTHR16230">
    <property type="entry name" value="CAPPUCCINO"/>
    <property type="match status" value="1"/>
</dbReference>
<evidence type="ECO:0000313" key="1">
    <source>
        <dbReference type="Ensembl" id="ENSECAP00000046244.2"/>
    </source>
</evidence>
<gene>
    <name evidence="1" type="primary">BCAS4</name>
</gene>
<dbReference type="InParanoid" id="A0A3Q2LTV3"/>
<protein>
    <submittedName>
        <fullName evidence="1">Breast carcinoma amplified sequence 4</fullName>
    </submittedName>
</protein>
<proteinExistence type="predicted"/>
<organism evidence="1 2">
    <name type="scientific">Equus caballus</name>
    <name type="common">Horse</name>
    <dbReference type="NCBI Taxonomy" id="9796"/>
    <lineage>
        <taxon>Eukaryota</taxon>
        <taxon>Metazoa</taxon>
        <taxon>Chordata</taxon>
        <taxon>Craniata</taxon>
        <taxon>Vertebrata</taxon>
        <taxon>Euteleostomi</taxon>
        <taxon>Mammalia</taxon>
        <taxon>Eutheria</taxon>
        <taxon>Laurasiatheria</taxon>
        <taxon>Perissodactyla</taxon>
        <taxon>Equidae</taxon>
        <taxon>Equus</taxon>
    </lineage>
</organism>
<dbReference type="PANTHER" id="PTHR16230:SF5">
    <property type="entry name" value="BREAST CARCINOMA-AMPLIFIED SEQUENCE 4"/>
    <property type="match status" value="1"/>
</dbReference>
<name>A0A3Q2LTV3_HORSE</name>
<dbReference type="Proteomes" id="UP000002281">
    <property type="component" value="Chromosome 22"/>
</dbReference>
<dbReference type="InterPro" id="IPR024857">
    <property type="entry name" value="Cappuccino"/>
</dbReference>
<evidence type="ECO:0000313" key="2">
    <source>
        <dbReference type="Proteomes" id="UP000002281"/>
    </source>
</evidence>
<sequence>MQPAGGGAPRPGRGDRLAGSLRQLDPAALLMLLVDADGPEPVRSGARELALFLTPEPGAEAKEVEETIEGMLLRLEEFCSLADVIRSDTSQILEESIPLLKAKVTEMRGVYAKVDQLEAFVRMVAHHVSFLEAHVLQAERDHGPFSQTLRRWLGSTGLPSFRNMKVRLKRMRRPSLEGMFRRSRLHQCRRSSCLRCTGLRTIFRWTLGRPRSRPPAALGVCELCGPALRDVGT</sequence>
<dbReference type="AlphaFoldDB" id="A0A3Q2LTV3"/>
<accession>A0A3Q2LTV3</accession>
<keyword evidence="2" id="KW-1185">Reference proteome</keyword>
<dbReference type="Bgee" id="ENSECAG00000038338">
    <property type="expression patterns" value="Expressed in prefrontal cortex and 19 other cell types or tissues"/>
</dbReference>
<dbReference type="Ensembl" id="ENSECAT00000056207.3">
    <property type="protein sequence ID" value="ENSECAP00000046244.2"/>
    <property type="gene ID" value="ENSECAG00000038338.3"/>
</dbReference>
<dbReference type="PaxDb" id="9796-ENSECAP00000046244"/>
<reference evidence="1 2" key="1">
    <citation type="journal article" date="2009" name="Science">
        <title>Genome sequence, comparative analysis, and population genetics of the domestic horse.</title>
        <authorList>
            <consortium name="Broad Institute Genome Sequencing Platform"/>
            <consortium name="Broad Institute Whole Genome Assembly Team"/>
            <person name="Wade C.M."/>
            <person name="Giulotto E."/>
            <person name="Sigurdsson S."/>
            <person name="Zoli M."/>
            <person name="Gnerre S."/>
            <person name="Imsland F."/>
            <person name="Lear T.L."/>
            <person name="Adelson D.L."/>
            <person name="Bailey E."/>
            <person name="Bellone R.R."/>
            <person name="Bloecker H."/>
            <person name="Distl O."/>
            <person name="Edgar R.C."/>
            <person name="Garber M."/>
            <person name="Leeb T."/>
            <person name="Mauceli E."/>
            <person name="MacLeod J.N."/>
            <person name="Penedo M.C.T."/>
            <person name="Raison J.M."/>
            <person name="Sharpe T."/>
            <person name="Vogel J."/>
            <person name="Andersson L."/>
            <person name="Antczak D.F."/>
            <person name="Biagi T."/>
            <person name="Binns M.M."/>
            <person name="Chowdhary B.P."/>
            <person name="Coleman S.J."/>
            <person name="Della Valle G."/>
            <person name="Fryc S."/>
            <person name="Guerin G."/>
            <person name="Hasegawa T."/>
            <person name="Hill E.W."/>
            <person name="Jurka J."/>
            <person name="Kiialainen A."/>
            <person name="Lindgren G."/>
            <person name="Liu J."/>
            <person name="Magnani E."/>
            <person name="Mickelson J.R."/>
            <person name="Murray J."/>
            <person name="Nergadze S.G."/>
            <person name="Onofrio R."/>
            <person name="Pedroni S."/>
            <person name="Piras M.F."/>
            <person name="Raudsepp T."/>
            <person name="Rocchi M."/>
            <person name="Roeed K.H."/>
            <person name="Ryder O.A."/>
            <person name="Searle S."/>
            <person name="Skow L."/>
            <person name="Swinburne J.E."/>
            <person name="Syvaenen A.C."/>
            <person name="Tozaki T."/>
            <person name="Valberg S.J."/>
            <person name="Vaudin M."/>
            <person name="White J.R."/>
            <person name="Zody M.C."/>
            <person name="Lander E.S."/>
            <person name="Lindblad-Toh K."/>
        </authorList>
    </citation>
    <scope>NUCLEOTIDE SEQUENCE [LARGE SCALE GENOMIC DNA]</scope>
    <source>
        <strain evidence="1 2">Thoroughbred</strain>
    </source>
</reference>
<reference evidence="1" key="3">
    <citation type="submission" date="2025-09" db="UniProtKB">
        <authorList>
            <consortium name="Ensembl"/>
        </authorList>
    </citation>
    <scope>IDENTIFICATION</scope>
    <source>
        <strain evidence="1">Thoroughbred</strain>
    </source>
</reference>
<dbReference type="GeneTree" id="ENSGT00390000006790"/>
<dbReference type="STRING" id="9796.ENSECAP00000046244"/>
<dbReference type="GO" id="GO:0031083">
    <property type="term" value="C:BLOC-1 complex"/>
    <property type="evidence" value="ECO:0000318"/>
    <property type="project" value="GO_Central"/>
</dbReference>
<dbReference type="FunCoup" id="A0A3Q2LTV3">
    <property type="interactions" value="9"/>
</dbReference>
<reference evidence="1" key="2">
    <citation type="submission" date="2025-08" db="UniProtKB">
        <authorList>
            <consortium name="Ensembl"/>
        </authorList>
    </citation>
    <scope>IDENTIFICATION</scope>
    <source>
        <strain evidence="1">Thoroughbred</strain>
    </source>
</reference>